<dbReference type="Proteomes" id="UP001595925">
    <property type="component" value="Unassembled WGS sequence"/>
</dbReference>
<feature type="transmembrane region" description="Helical" evidence="1">
    <location>
        <begin position="189"/>
        <end position="211"/>
    </location>
</feature>
<comment type="caution">
    <text evidence="2">The sequence shown here is derived from an EMBL/GenBank/DDBJ whole genome shotgun (WGS) entry which is preliminary data.</text>
</comment>
<dbReference type="InterPro" id="IPR014470">
    <property type="entry name" value="UCP01500"/>
</dbReference>
<sequence length="233" mass="26152">MAGSSLPEDEPTDEVGGAVDDMATLGALLGDTYRGELDRETTWRSRLDQTTTWSVTVMAAILTWAFSSGDNPHYIILIGVLAVGTFLSIEARRYRDYDVYRARVRLIQGNLLANTLNPETGVEHENWRAKLSEDYQRPTLKVTTFEALSNRLRRIYLPLLTVLVLAWVFRITAFVPAEEWLTTASIAAVPGWIIVGMLAVCYSGAVAIAYWPRDREAMGEFREGETGEWKTNE</sequence>
<keyword evidence="1" id="KW-1133">Transmembrane helix</keyword>
<dbReference type="Pfam" id="PF10028">
    <property type="entry name" value="DUF2270"/>
    <property type="match status" value="1"/>
</dbReference>
<dbReference type="EMBL" id="JBHSJG010000001">
    <property type="protein sequence ID" value="MFC4986246.1"/>
    <property type="molecule type" value="Genomic_DNA"/>
</dbReference>
<dbReference type="PIRSF" id="PIRSF015000">
    <property type="entry name" value="UCP01500"/>
    <property type="match status" value="1"/>
</dbReference>
<gene>
    <name evidence="2" type="ORF">ACFPFO_00330</name>
</gene>
<evidence type="ECO:0000313" key="3">
    <source>
        <dbReference type="Proteomes" id="UP001595925"/>
    </source>
</evidence>
<keyword evidence="1" id="KW-0472">Membrane</keyword>
<keyword evidence="3" id="KW-1185">Reference proteome</keyword>
<dbReference type="RefSeq" id="WP_224829358.1">
    <property type="nucleotide sequence ID" value="NZ_JAIVEF010000028.1"/>
</dbReference>
<evidence type="ECO:0000313" key="2">
    <source>
        <dbReference type="EMBL" id="MFC4986246.1"/>
    </source>
</evidence>
<evidence type="ECO:0000256" key="1">
    <source>
        <dbReference type="SAM" id="Phobius"/>
    </source>
</evidence>
<keyword evidence="1" id="KW-0812">Transmembrane</keyword>
<feature type="transmembrane region" description="Helical" evidence="1">
    <location>
        <begin position="155"/>
        <end position="177"/>
    </location>
</feature>
<organism evidence="2 3">
    <name type="scientific">Saliphagus infecundisoli</name>
    <dbReference type="NCBI Taxonomy" id="1849069"/>
    <lineage>
        <taxon>Archaea</taxon>
        <taxon>Methanobacteriati</taxon>
        <taxon>Methanobacteriota</taxon>
        <taxon>Stenosarchaea group</taxon>
        <taxon>Halobacteria</taxon>
        <taxon>Halobacteriales</taxon>
        <taxon>Natrialbaceae</taxon>
        <taxon>Saliphagus</taxon>
    </lineage>
</organism>
<protein>
    <submittedName>
        <fullName evidence="2">DUF2270 domain-containing protein</fullName>
    </submittedName>
</protein>
<dbReference type="AlphaFoldDB" id="A0ABD5Q942"/>
<reference evidence="2 3" key="1">
    <citation type="journal article" date="2019" name="Int. J. Syst. Evol. Microbiol.">
        <title>The Global Catalogue of Microorganisms (GCM) 10K type strain sequencing project: providing services to taxonomists for standard genome sequencing and annotation.</title>
        <authorList>
            <consortium name="The Broad Institute Genomics Platform"/>
            <consortium name="The Broad Institute Genome Sequencing Center for Infectious Disease"/>
            <person name="Wu L."/>
            <person name="Ma J."/>
        </authorList>
    </citation>
    <scope>NUCLEOTIDE SEQUENCE [LARGE SCALE GENOMIC DNA]</scope>
    <source>
        <strain evidence="2 3">CGMCC 1.15824</strain>
    </source>
</reference>
<accession>A0ABD5Q942</accession>
<proteinExistence type="predicted"/>
<feature type="transmembrane region" description="Helical" evidence="1">
    <location>
        <begin position="73"/>
        <end position="91"/>
    </location>
</feature>
<name>A0ABD5Q942_9EURY</name>